<organism evidence="2 3">
    <name type="scientific">Rhodococcus triatomae</name>
    <dbReference type="NCBI Taxonomy" id="300028"/>
    <lineage>
        <taxon>Bacteria</taxon>
        <taxon>Bacillati</taxon>
        <taxon>Actinomycetota</taxon>
        <taxon>Actinomycetes</taxon>
        <taxon>Mycobacteriales</taxon>
        <taxon>Nocardiaceae</taxon>
        <taxon>Rhodococcus</taxon>
    </lineage>
</organism>
<evidence type="ECO:0000313" key="2">
    <source>
        <dbReference type="EMBL" id="SDI64615.1"/>
    </source>
</evidence>
<name>A0A1G8M9R0_9NOCA</name>
<reference evidence="2 3" key="1">
    <citation type="submission" date="2016-10" db="EMBL/GenBank/DDBJ databases">
        <authorList>
            <person name="de Groot N.N."/>
        </authorList>
    </citation>
    <scope>NUCLEOTIDE SEQUENCE [LARGE SCALE GENOMIC DNA]</scope>
    <source>
        <strain evidence="2 3">DSM 44892</strain>
    </source>
</reference>
<sequence>MTEPIYVQDVERFDGSEWSLEQLRDLAQSMNPGTVEQVQRTWRALGAEANTKIVEFADAVRREIAASWQGDAASAADQKTANYSRSAEAVSTQLDGVALSLDPIYQAASSLKGGAVPEVMPLTWWDKITPWKTDSDDEYYRRRDEALEAINTIYPPGVKGTDGSVPVFPPLKDVVEPPDPGADPRGRPFTGGTGGGSGGTSGGGSGGVPVDPTGDISGDVGTGVDPSGPSPTDSGVSGLDPSTAPQLGGDPASTAAASAGAPLGGGPGAGIGADGFRPSGGGGGGGLGAAGTGGAGGGLGGGGLLGGVPGGQPGAGGTAPASGARPGAMGAAPGRGMGGGMGGMMGAPGARGGGSDDKEHKTPDYLVTLDNGNELIGKLPTTVPPVIGA</sequence>
<evidence type="ECO:0000256" key="1">
    <source>
        <dbReference type="SAM" id="MobiDB-lite"/>
    </source>
</evidence>
<dbReference type="OrthoDB" id="4760857at2"/>
<feature type="region of interest" description="Disordered" evidence="1">
    <location>
        <begin position="306"/>
        <end position="329"/>
    </location>
</feature>
<protein>
    <recommendedName>
        <fullName evidence="4">PPE family protein</fullName>
    </recommendedName>
</protein>
<dbReference type="Gene3D" id="1.20.1260.20">
    <property type="entry name" value="PPE superfamily"/>
    <property type="match status" value="1"/>
</dbReference>
<feature type="region of interest" description="Disordered" evidence="1">
    <location>
        <begin position="158"/>
        <end position="261"/>
    </location>
</feature>
<dbReference type="Proteomes" id="UP000183263">
    <property type="component" value="Unassembled WGS sequence"/>
</dbReference>
<dbReference type="InterPro" id="IPR038332">
    <property type="entry name" value="PPE_sf"/>
</dbReference>
<evidence type="ECO:0000313" key="3">
    <source>
        <dbReference type="Proteomes" id="UP000183263"/>
    </source>
</evidence>
<feature type="compositionally biased region" description="Low complexity" evidence="1">
    <location>
        <begin position="318"/>
        <end position="329"/>
    </location>
</feature>
<dbReference type="RefSeq" id="WP_072736824.1">
    <property type="nucleotide sequence ID" value="NZ_CP048813.1"/>
</dbReference>
<proteinExistence type="predicted"/>
<dbReference type="EMBL" id="FNDN01000009">
    <property type="protein sequence ID" value="SDI64615.1"/>
    <property type="molecule type" value="Genomic_DNA"/>
</dbReference>
<feature type="compositionally biased region" description="Gly residues" evidence="1">
    <location>
        <begin position="306"/>
        <end position="317"/>
    </location>
</feature>
<evidence type="ECO:0008006" key="4">
    <source>
        <dbReference type="Google" id="ProtNLM"/>
    </source>
</evidence>
<feature type="compositionally biased region" description="Low complexity" evidence="1">
    <location>
        <begin position="248"/>
        <end position="261"/>
    </location>
</feature>
<dbReference type="AlphaFoldDB" id="A0A1G8M9R0"/>
<accession>A0A1G8M9R0</accession>
<keyword evidence="3" id="KW-1185">Reference proteome</keyword>
<feature type="compositionally biased region" description="Gly residues" evidence="1">
    <location>
        <begin position="189"/>
        <end position="207"/>
    </location>
</feature>
<gene>
    <name evidence="2" type="ORF">SAMN05444695_109150</name>
</gene>